<name>A0A7W8E108_9BRAD</name>
<evidence type="ECO:0000313" key="2">
    <source>
        <dbReference type="EMBL" id="MBB5048426.1"/>
    </source>
</evidence>
<dbReference type="Proteomes" id="UP000542353">
    <property type="component" value="Unassembled WGS sequence"/>
</dbReference>
<dbReference type="InterPro" id="IPR038696">
    <property type="entry name" value="IalB_sf"/>
</dbReference>
<keyword evidence="3" id="KW-1185">Reference proteome</keyword>
<reference evidence="2 3" key="1">
    <citation type="submission" date="2020-08" db="EMBL/GenBank/DDBJ databases">
        <title>Genomic Encyclopedia of Type Strains, Phase IV (KMG-IV): sequencing the most valuable type-strain genomes for metagenomic binning, comparative biology and taxonomic classification.</title>
        <authorList>
            <person name="Goeker M."/>
        </authorList>
    </citation>
    <scope>NUCLEOTIDE SEQUENCE [LARGE SCALE GENOMIC DNA]</scope>
    <source>
        <strain evidence="2 3">DSM 12706</strain>
    </source>
</reference>
<feature type="chain" id="PRO_5031297155" evidence="1">
    <location>
        <begin position="26"/>
        <end position="184"/>
    </location>
</feature>
<evidence type="ECO:0000313" key="3">
    <source>
        <dbReference type="Proteomes" id="UP000542353"/>
    </source>
</evidence>
<gene>
    <name evidence="2" type="ORF">HNR60_003192</name>
</gene>
<dbReference type="Gene3D" id="2.60.40.1880">
    <property type="entry name" value="Invasion associated locus B (IalB) protein"/>
    <property type="match status" value="1"/>
</dbReference>
<dbReference type="RefSeq" id="WP_184259162.1">
    <property type="nucleotide sequence ID" value="NZ_JACHIH010000021.1"/>
</dbReference>
<comment type="caution">
    <text evidence="2">The sequence shown here is derived from an EMBL/GenBank/DDBJ whole genome shotgun (WGS) entry which is preliminary data.</text>
</comment>
<evidence type="ECO:0000256" key="1">
    <source>
        <dbReference type="SAM" id="SignalP"/>
    </source>
</evidence>
<sequence length="184" mass="19720">MINRPGQALWIFALLSAAGLTPADAQQPPAVQSPPAPQRTTATYQDWTVQCEIAAPSQQKICEMAQATQAPGQANPVTKIAIGRPTKTAPMKVVVQVPINVWLPAGVKFTADAREPGVETVYTRCVPTACFAEFALKEESLQKLRTLTANGTLSLKDAAQQDVAIPVSFKGFAQAYDALRKESL</sequence>
<dbReference type="Pfam" id="PF06776">
    <property type="entry name" value="IalB"/>
    <property type="match status" value="1"/>
</dbReference>
<dbReference type="EMBL" id="JACHIH010000021">
    <property type="protein sequence ID" value="MBB5048426.1"/>
    <property type="molecule type" value="Genomic_DNA"/>
</dbReference>
<protein>
    <submittedName>
        <fullName evidence="2">Invasion protein IalB</fullName>
    </submittedName>
</protein>
<feature type="signal peptide" evidence="1">
    <location>
        <begin position="1"/>
        <end position="25"/>
    </location>
</feature>
<organism evidence="2 3">
    <name type="scientific">Rhodopseudomonas rhenobacensis</name>
    <dbReference type="NCBI Taxonomy" id="87461"/>
    <lineage>
        <taxon>Bacteria</taxon>
        <taxon>Pseudomonadati</taxon>
        <taxon>Pseudomonadota</taxon>
        <taxon>Alphaproteobacteria</taxon>
        <taxon>Hyphomicrobiales</taxon>
        <taxon>Nitrobacteraceae</taxon>
        <taxon>Rhodopseudomonas</taxon>
    </lineage>
</organism>
<dbReference type="AlphaFoldDB" id="A0A7W8E108"/>
<proteinExistence type="predicted"/>
<accession>A0A7W8E108</accession>
<keyword evidence="1" id="KW-0732">Signal</keyword>
<dbReference type="InterPro" id="IPR010642">
    <property type="entry name" value="Invasion_prot_B"/>
</dbReference>